<evidence type="ECO:0000313" key="7">
    <source>
        <dbReference type="EMBL" id="KAL1863098.1"/>
    </source>
</evidence>
<evidence type="ECO:0000256" key="2">
    <source>
        <dbReference type="ARBA" id="ARBA00010734"/>
    </source>
</evidence>
<proteinExistence type="inferred from homology"/>
<evidence type="ECO:0000313" key="8">
    <source>
        <dbReference type="Proteomes" id="UP001583177"/>
    </source>
</evidence>
<dbReference type="InterPro" id="IPR013949">
    <property type="entry name" value="Utp6"/>
</dbReference>
<evidence type="ECO:0000256" key="3">
    <source>
        <dbReference type="ARBA" id="ARBA00022552"/>
    </source>
</evidence>
<dbReference type="InterPro" id="IPR011990">
    <property type="entry name" value="TPR-like_helical_dom_sf"/>
</dbReference>
<keyword evidence="8" id="KW-1185">Reference proteome</keyword>
<gene>
    <name evidence="7" type="primary">UTP6</name>
    <name evidence="7" type="ORF">Daus18300_008090</name>
</gene>
<keyword evidence="3" id="KW-0698">rRNA processing</keyword>
<dbReference type="Pfam" id="PF08640">
    <property type="entry name" value="U3_assoc_6"/>
    <property type="match status" value="1"/>
</dbReference>
<evidence type="ECO:0000256" key="4">
    <source>
        <dbReference type="ARBA" id="ARBA00022737"/>
    </source>
</evidence>
<comment type="subcellular location">
    <subcellularLocation>
        <location evidence="1">Nucleus</location>
        <location evidence="1">Nucleolus</location>
    </subcellularLocation>
</comment>
<feature type="domain" description="U3 small nucleolar RNA-associated protein 6 N-terminal" evidence="6">
    <location>
        <begin position="12"/>
        <end position="86"/>
    </location>
</feature>
<evidence type="ECO:0000256" key="5">
    <source>
        <dbReference type="ARBA" id="ARBA00023242"/>
    </source>
</evidence>
<dbReference type="Gene3D" id="1.25.40.10">
    <property type="entry name" value="Tetratricopeptide repeat domain"/>
    <property type="match status" value="1"/>
</dbReference>
<evidence type="ECO:0000259" key="6">
    <source>
        <dbReference type="Pfam" id="PF08640"/>
    </source>
</evidence>
<dbReference type="InterPro" id="IPR003107">
    <property type="entry name" value="HAT"/>
</dbReference>
<comment type="similarity">
    <text evidence="2">Belongs to the UTP6 family.</text>
</comment>
<keyword evidence="4" id="KW-0677">Repeat</keyword>
<dbReference type="PANTHER" id="PTHR23271">
    <property type="entry name" value="HEPATOCELLULAR CARCINOMA-ASSOCIATED ANTIGEN 66"/>
    <property type="match status" value="1"/>
</dbReference>
<comment type="caution">
    <text evidence="7">The sequence shown here is derived from an EMBL/GenBank/DDBJ whole genome shotgun (WGS) entry which is preliminary data.</text>
</comment>
<evidence type="ECO:0000256" key="1">
    <source>
        <dbReference type="ARBA" id="ARBA00004604"/>
    </source>
</evidence>
<name>A0ABR3WJX4_9PEZI</name>
<sequence length="409" mass="46675">MANVAEKARFHLERAVPQLREFEEKEIFSKDEIRTLVSKRTEFEHLVLGPGCKPHHFQSYVSWELSLDKLRAKRCLRKRIKRSTSHASNARVFNIYERAVFRHPGSLELWTDYLDYAARVKATKRWRKIMTRALRMHPINADLWARAGRRAALDGDMEGARGMFMRGCRFCNSTADLWVEYARVEMEWLAKMEKKKGGGKKGLEGARAEETIEDGDVLRFGDDDSDQEDDEFADNEILPDPMADEHNKTAKEARKVFSDEAIRKLEKSPALQGAIPKAVFDVARKQPFFNAPAAEAFFDMFATFTTVSAQPAIIQHVLDTMVDEYPRHPATCGCVVRQPLIGVDVTTVDFPSALREVLPRLKAQTEVTEDKGKLAAKTVAWITPILKRSDLDDNIRTVLEHTKRKLDNA</sequence>
<reference evidence="7 8" key="1">
    <citation type="journal article" date="2024" name="IMA Fungus">
        <title>IMA Genome - F19 : A genome assembly and annotation guide to empower mycologists, including annotated draft genome sequences of Ceratocystis pirilliformis, Diaporthe australafricana, Fusarium ophioides, Paecilomyces lecythidis, and Sporothrix stenoceras.</title>
        <authorList>
            <person name="Aylward J."/>
            <person name="Wilson A.M."/>
            <person name="Visagie C.M."/>
            <person name="Spraker J."/>
            <person name="Barnes I."/>
            <person name="Buitendag C."/>
            <person name="Ceriani C."/>
            <person name="Del Mar Angel L."/>
            <person name="du Plessis D."/>
            <person name="Fuchs T."/>
            <person name="Gasser K."/>
            <person name="Kramer D."/>
            <person name="Li W."/>
            <person name="Munsamy K."/>
            <person name="Piso A."/>
            <person name="Price J.L."/>
            <person name="Sonnekus B."/>
            <person name="Thomas C."/>
            <person name="van der Nest A."/>
            <person name="van Dijk A."/>
            <person name="van Heerden A."/>
            <person name="van Vuuren N."/>
            <person name="Yilmaz N."/>
            <person name="Duong T.A."/>
            <person name="van der Merwe N.A."/>
            <person name="Wingfield M.J."/>
            <person name="Wingfield B.D."/>
        </authorList>
    </citation>
    <scope>NUCLEOTIDE SEQUENCE [LARGE SCALE GENOMIC DNA]</scope>
    <source>
        <strain evidence="7 8">CMW 18300</strain>
    </source>
</reference>
<dbReference type="EMBL" id="JAWRVE010000074">
    <property type="protein sequence ID" value="KAL1863098.1"/>
    <property type="molecule type" value="Genomic_DNA"/>
</dbReference>
<dbReference type="SUPFAM" id="SSF48452">
    <property type="entry name" value="TPR-like"/>
    <property type="match status" value="1"/>
</dbReference>
<dbReference type="PANTHER" id="PTHR23271:SF1">
    <property type="entry name" value="U3 SMALL NUCLEOLAR RNA-ASSOCIATED PROTEIN 6 HOMOLOG"/>
    <property type="match status" value="1"/>
</dbReference>
<dbReference type="InterPro" id="IPR055347">
    <property type="entry name" value="UTP6_N"/>
</dbReference>
<dbReference type="Proteomes" id="UP001583177">
    <property type="component" value="Unassembled WGS sequence"/>
</dbReference>
<organism evidence="7 8">
    <name type="scientific">Diaporthe australafricana</name>
    <dbReference type="NCBI Taxonomy" id="127596"/>
    <lineage>
        <taxon>Eukaryota</taxon>
        <taxon>Fungi</taxon>
        <taxon>Dikarya</taxon>
        <taxon>Ascomycota</taxon>
        <taxon>Pezizomycotina</taxon>
        <taxon>Sordariomycetes</taxon>
        <taxon>Sordariomycetidae</taxon>
        <taxon>Diaporthales</taxon>
        <taxon>Diaporthaceae</taxon>
        <taxon>Diaporthe</taxon>
    </lineage>
</organism>
<keyword evidence="5" id="KW-0539">Nucleus</keyword>
<protein>
    <submittedName>
        <fullName evidence="7">U3 snoRNP protein</fullName>
    </submittedName>
</protein>
<accession>A0ABR3WJX4</accession>
<dbReference type="SMART" id="SM00386">
    <property type="entry name" value="HAT"/>
    <property type="match status" value="2"/>
</dbReference>